<protein>
    <submittedName>
        <fullName evidence="5">Uncharacterized protein</fullName>
    </submittedName>
</protein>
<dbReference type="SUPFAM" id="SSF50685">
    <property type="entry name" value="Barwin-like endoglucanases"/>
    <property type="match status" value="1"/>
</dbReference>
<evidence type="ECO:0000256" key="2">
    <source>
        <dbReference type="ARBA" id="ARBA00005592"/>
    </source>
</evidence>
<accession>A0A815HXS5</accession>
<dbReference type="OrthoDB" id="10048232at2759"/>
<organism evidence="5 7">
    <name type="scientific">Didymodactylos carnosus</name>
    <dbReference type="NCBI Taxonomy" id="1234261"/>
    <lineage>
        <taxon>Eukaryota</taxon>
        <taxon>Metazoa</taxon>
        <taxon>Spiralia</taxon>
        <taxon>Gnathifera</taxon>
        <taxon>Rotifera</taxon>
        <taxon>Eurotatoria</taxon>
        <taxon>Bdelloidea</taxon>
        <taxon>Philodinida</taxon>
        <taxon>Philodinidae</taxon>
        <taxon>Didymodactylos</taxon>
    </lineage>
</organism>
<dbReference type="InterPro" id="IPR036908">
    <property type="entry name" value="RlpA-like_sf"/>
</dbReference>
<dbReference type="EMBL" id="CAJNOQ010015285">
    <property type="protein sequence ID" value="CAF1358457.1"/>
    <property type="molecule type" value="Genomic_DNA"/>
</dbReference>
<dbReference type="AlphaFoldDB" id="A0A815HXS5"/>
<gene>
    <name evidence="5" type="ORF">GPM918_LOCUS31258</name>
    <name evidence="6" type="ORF">SRO942_LOCUS31892</name>
</gene>
<dbReference type="PANTHER" id="PTHR33191">
    <property type="entry name" value="RIPENING-RELATED PROTEIN 2-RELATED"/>
    <property type="match status" value="1"/>
</dbReference>
<evidence type="ECO:0000256" key="1">
    <source>
        <dbReference type="ARBA" id="ARBA00004613"/>
    </source>
</evidence>
<name>A0A815HXS5_9BILA</name>
<dbReference type="Proteomes" id="UP000681722">
    <property type="component" value="Unassembled WGS sequence"/>
</dbReference>
<dbReference type="EMBL" id="CAJOBC010068575">
    <property type="protein sequence ID" value="CAF4234503.1"/>
    <property type="molecule type" value="Genomic_DNA"/>
</dbReference>
<evidence type="ECO:0000256" key="3">
    <source>
        <dbReference type="ARBA" id="ARBA00022525"/>
    </source>
</evidence>
<evidence type="ECO:0000313" key="6">
    <source>
        <dbReference type="EMBL" id="CAF4234503.1"/>
    </source>
</evidence>
<sequence length="202" mass="21237">TKCKTDSDCSDPWGCEDGICGGKKGSKSGHSAWKPKSGGDILSCRQSGVLIGKGGHKCNQDNGADCCVEGKEYPKYTCSPPISSSTPAILTLNDFQSGGDGGAESSCDNKFHSNSESVCALSTGWFNRRKRCGIKVKITASNGRITNAKVVDECDSTAGCDSTHAHQPPCRNNIIDCSKAVWEALGLNSADGQANVHINFTN</sequence>
<feature type="non-terminal residue" evidence="5">
    <location>
        <position position="1"/>
    </location>
</feature>
<comment type="caution">
    <text evidence="5">The sequence shown here is derived from an EMBL/GenBank/DDBJ whole genome shotgun (WGS) entry which is preliminary data.</text>
</comment>
<dbReference type="PANTHER" id="PTHR33191:SF9">
    <property type="entry name" value="RIPENING-RELATED PROTEIN 2-RELATED"/>
    <property type="match status" value="1"/>
</dbReference>
<dbReference type="Pfam" id="PF24300">
    <property type="entry name" value="KWL1"/>
    <property type="match status" value="1"/>
</dbReference>
<evidence type="ECO:0000256" key="4">
    <source>
        <dbReference type="ARBA" id="ARBA00022729"/>
    </source>
</evidence>
<evidence type="ECO:0000313" key="5">
    <source>
        <dbReference type="EMBL" id="CAF1358457.1"/>
    </source>
</evidence>
<keyword evidence="7" id="KW-1185">Reference proteome</keyword>
<evidence type="ECO:0000313" key="7">
    <source>
        <dbReference type="Proteomes" id="UP000663829"/>
    </source>
</evidence>
<keyword evidence="3" id="KW-0964">Secreted</keyword>
<reference evidence="5" key="1">
    <citation type="submission" date="2021-02" db="EMBL/GenBank/DDBJ databases">
        <authorList>
            <person name="Nowell W R."/>
        </authorList>
    </citation>
    <scope>NUCLEOTIDE SEQUENCE</scope>
</reference>
<comment type="subcellular location">
    <subcellularLocation>
        <location evidence="1">Secreted</location>
    </subcellularLocation>
</comment>
<dbReference type="Proteomes" id="UP000663829">
    <property type="component" value="Unassembled WGS sequence"/>
</dbReference>
<proteinExistence type="inferred from homology"/>
<dbReference type="GO" id="GO:0005576">
    <property type="term" value="C:extracellular region"/>
    <property type="evidence" value="ECO:0007669"/>
    <property type="project" value="UniProtKB-SubCell"/>
</dbReference>
<dbReference type="Gene3D" id="2.40.40.10">
    <property type="entry name" value="RlpA-like domain"/>
    <property type="match status" value="1"/>
</dbReference>
<comment type="similarity">
    <text evidence="2">Belongs to the kiwellin family.</text>
</comment>
<dbReference type="InterPro" id="IPR039271">
    <property type="entry name" value="Kiwellin-like"/>
</dbReference>
<dbReference type="CDD" id="cd22270">
    <property type="entry name" value="DPBB_kiwellin-like"/>
    <property type="match status" value="1"/>
</dbReference>
<keyword evidence="4" id="KW-0732">Signal</keyword>